<organism evidence="2 3">
    <name type="scientific">Elasticomyces elasticus</name>
    <dbReference type="NCBI Taxonomy" id="574655"/>
    <lineage>
        <taxon>Eukaryota</taxon>
        <taxon>Fungi</taxon>
        <taxon>Dikarya</taxon>
        <taxon>Ascomycota</taxon>
        <taxon>Pezizomycotina</taxon>
        <taxon>Dothideomycetes</taxon>
        <taxon>Dothideomycetidae</taxon>
        <taxon>Mycosphaerellales</taxon>
        <taxon>Teratosphaeriaceae</taxon>
        <taxon>Elasticomyces</taxon>
    </lineage>
</organism>
<accession>A0AAN7W9Z0</accession>
<feature type="domain" description="Heterokaryon incompatibility" evidence="1">
    <location>
        <begin position="46"/>
        <end position="235"/>
    </location>
</feature>
<protein>
    <recommendedName>
        <fullName evidence="1">Heterokaryon incompatibility domain-containing protein</fullName>
    </recommendedName>
</protein>
<dbReference type="Proteomes" id="UP001310594">
    <property type="component" value="Unassembled WGS sequence"/>
</dbReference>
<evidence type="ECO:0000259" key="1">
    <source>
        <dbReference type="Pfam" id="PF06985"/>
    </source>
</evidence>
<dbReference type="PANTHER" id="PTHR24148">
    <property type="entry name" value="ANKYRIN REPEAT DOMAIN-CONTAINING PROTEIN 39 HOMOLOG-RELATED"/>
    <property type="match status" value="1"/>
</dbReference>
<reference evidence="2" key="1">
    <citation type="submission" date="2023-08" db="EMBL/GenBank/DDBJ databases">
        <title>Black Yeasts Isolated from many extreme environments.</title>
        <authorList>
            <person name="Coleine C."/>
            <person name="Stajich J.E."/>
            <person name="Selbmann L."/>
        </authorList>
    </citation>
    <scope>NUCLEOTIDE SEQUENCE</scope>
    <source>
        <strain evidence="2">CCFEE 5810</strain>
    </source>
</reference>
<dbReference type="PANTHER" id="PTHR24148:SF82">
    <property type="entry name" value="HETEROKARYON INCOMPATIBILITY DOMAIN-CONTAINING PROTEIN"/>
    <property type="match status" value="1"/>
</dbReference>
<dbReference type="Pfam" id="PF26639">
    <property type="entry name" value="Het-6_barrel"/>
    <property type="match status" value="1"/>
</dbReference>
<dbReference type="InterPro" id="IPR052895">
    <property type="entry name" value="HetReg/Transcr_Mod"/>
</dbReference>
<sequence>MDSGYVFDPLDSERQEIRLLHLLPGTWDEPLCCDLQVVCLDDHPDYQGLSYVWGAPGTTKTVSCCGRPFEVTVNLWAALRRLRRPHHERVIWADATCINQKDLAERSHQVSLMGEIFSRASEVYIWLGDSLSEQDTSVDNVTPSVLGEGKEVDWLSETARDLSEWSALSDREGETLAAFNILHLLSLNGHWTEKPVFVADQAGRYHIAEDMRRAWKATLNLLRLSWWTRIWVVQELVLAKKATLVVGSVSAPWPLIEGFCRSYLRHLPPGACCHSSVTWKMSSDLWQDIVSLRLATWTFYMVKNEVLQAQQKQSSVAFLQLLWLLRYKQATDPRDKVYGLLGLLHGQRDTLLVPDYSISTADAFTRCTRALIDADNSLGALIGPRLRRPRLPTWVIDFLPQENSGSVLFFQNLSQRISSSAIFNADGTQELRFSSTPDTLCLWGFPFDTVRKTAMPWQSGLVAQTIEEWEHCAATAKVLGQSDYPDGRGWADVFWRTIIRDTMRELENNGGGEVRRASPGDEHAYLSFRRWLSGQPGTLDTDETSQAAISSFRKAFHIATQDQYLFTTQKGYLGLGDAPEANDEIWILEGGRVPFLLRPYPDDSDHAGCFSLVGDCYVHGIMDGEAMKLSEESSTREVCLF</sequence>
<evidence type="ECO:0000313" key="3">
    <source>
        <dbReference type="Proteomes" id="UP001310594"/>
    </source>
</evidence>
<dbReference type="InterPro" id="IPR010730">
    <property type="entry name" value="HET"/>
</dbReference>
<name>A0AAN7W9Z0_9PEZI</name>
<evidence type="ECO:0000313" key="2">
    <source>
        <dbReference type="EMBL" id="KAK5700735.1"/>
    </source>
</evidence>
<dbReference type="EMBL" id="JAVRQU010000007">
    <property type="protein sequence ID" value="KAK5700735.1"/>
    <property type="molecule type" value="Genomic_DNA"/>
</dbReference>
<comment type="caution">
    <text evidence="2">The sequence shown here is derived from an EMBL/GenBank/DDBJ whole genome shotgun (WGS) entry which is preliminary data.</text>
</comment>
<dbReference type="AlphaFoldDB" id="A0AAN7W9Z0"/>
<gene>
    <name evidence="2" type="ORF">LTR97_005252</name>
</gene>
<proteinExistence type="predicted"/>
<dbReference type="Pfam" id="PF06985">
    <property type="entry name" value="HET"/>
    <property type="match status" value="1"/>
</dbReference>